<dbReference type="InterPro" id="IPR011990">
    <property type="entry name" value="TPR-like_helical_dom_sf"/>
</dbReference>
<evidence type="ECO:0000313" key="1">
    <source>
        <dbReference type="EMBL" id="GAA4454526.1"/>
    </source>
</evidence>
<gene>
    <name evidence="1" type="ORF">GCM10023156_27120</name>
</gene>
<dbReference type="Gene3D" id="1.25.40.10">
    <property type="entry name" value="Tetratricopeptide repeat domain"/>
    <property type="match status" value="1"/>
</dbReference>
<keyword evidence="2" id="KW-1185">Reference proteome</keyword>
<dbReference type="RefSeq" id="WP_345322808.1">
    <property type="nucleotide sequence ID" value="NZ_BAABGA010000035.1"/>
</dbReference>
<sequence>MFSSPLQRAIKRGLKPDGDLAKELSDLNDYTIRSRRDAKSIVAALEVQPARSSANRNGFSGIRALTSLFQDVESVDVPAYDILYDAGLPQLIRIFDGCAANVNNDNASDLLLILKILAIYGSEAGAERIVQSSRHPVLCEGYLWHPILSVFTKAHPHRDYVFAKIAEALPDGFLAVALLDAANGVAIEDNLDHHPFDNPEGHRRLKAWIEDRNPDHFSYAHSATAALPFVENPTRDQLLALAMDHVDEGVQMEAAWASGRMGRESGLKMLARYCLDVNHSDTAKRYLAELGREDLIPDDANDSDFQAKAEMAQWLAHPNELGRAPDELEIIDQRELAWPPEGQPRPFWIVRYLLKDRTGLEKDDIGCGLVGSMTWCFFMSDTHRRPPEDIYAIHCFWEMEHSELIVDVEVTDPGEYASVLGSCDLSEYDDVKIVRVAELSANLQFPHRVIALATANKHGQSGWLAIHGGNSTWYDASEQPEGTSDFLVMKIHVGRRLLGLQGQPDRKKHLAMTTSERTPDEIIAAYGQLLDTFESGSAEEVNELLKNRSLLPRHFDAYVVAVSKTRSQDRELLFIELYERFLEVARRLAPEVQANAYGSFNVLGQKFDDYVSLLISHNRSEQVAELIDLFADHWQHNLGYGTLGTAAFDSGDFATAEKYFEKLREGLDSYYRSAQMSQLAEIWHSRGETQRAKELLLECLQKTLLEIQHSKYNSDKQMFADEYRHHRTTYLRLFPAAESELVDAGVPESPL</sequence>
<accession>A0ABP8MT34</accession>
<protein>
    <submittedName>
        <fullName evidence="1">Uncharacterized protein</fullName>
    </submittedName>
</protein>
<comment type="caution">
    <text evidence="1">The sequence shown here is derived from an EMBL/GenBank/DDBJ whole genome shotgun (WGS) entry which is preliminary data.</text>
</comment>
<dbReference type="EMBL" id="BAABGA010000035">
    <property type="protein sequence ID" value="GAA4454526.1"/>
    <property type="molecule type" value="Genomic_DNA"/>
</dbReference>
<reference evidence="2" key="1">
    <citation type="journal article" date="2019" name="Int. J. Syst. Evol. Microbiol.">
        <title>The Global Catalogue of Microorganisms (GCM) 10K type strain sequencing project: providing services to taxonomists for standard genome sequencing and annotation.</title>
        <authorList>
            <consortium name="The Broad Institute Genomics Platform"/>
            <consortium name="The Broad Institute Genome Sequencing Center for Infectious Disease"/>
            <person name="Wu L."/>
            <person name="Ma J."/>
        </authorList>
    </citation>
    <scope>NUCLEOTIDE SEQUENCE [LARGE SCALE GENOMIC DNA]</scope>
    <source>
        <strain evidence="2">JCM 17759</strain>
    </source>
</reference>
<name>A0ABP8MT34_9BACT</name>
<dbReference type="Proteomes" id="UP001500840">
    <property type="component" value="Unassembled WGS sequence"/>
</dbReference>
<evidence type="ECO:0000313" key="2">
    <source>
        <dbReference type="Proteomes" id="UP001500840"/>
    </source>
</evidence>
<organism evidence="1 2">
    <name type="scientific">Novipirellula rosea</name>
    <dbReference type="NCBI Taxonomy" id="1031540"/>
    <lineage>
        <taxon>Bacteria</taxon>
        <taxon>Pseudomonadati</taxon>
        <taxon>Planctomycetota</taxon>
        <taxon>Planctomycetia</taxon>
        <taxon>Pirellulales</taxon>
        <taxon>Pirellulaceae</taxon>
        <taxon>Novipirellula</taxon>
    </lineage>
</organism>
<proteinExistence type="predicted"/>